<comment type="caution">
    <text evidence="3">The sequence shown here is derived from an EMBL/GenBank/DDBJ whole genome shotgun (WGS) entry which is preliminary data.</text>
</comment>
<reference evidence="3 4" key="1">
    <citation type="journal article" date="2003" name="Int. J. Syst. Evol. Microbiol.">
        <title>Halobacillus salinus sp. nov., isolated from a salt lake on the coast of the East Sea in Korea.</title>
        <authorList>
            <person name="Yoon J.H."/>
            <person name="Kang K.H."/>
            <person name="Park Y.H."/>
        </authorList>
    </citation>
    <scope>NUCLEOTIDE SEQUENCE [LARGE SCALE GENOMIC DNA]</scope>
    <source>
        <strain evidence="3 4">HSL-3</strain>
    </source>
</reference>
<evidence type="ECO:0000256" key="1">
    <source>
        <dbReference type="ARBA" id="ARBA00022969"/>
    </source>
</evidence>
<dbReference type="EMBL" id="SRJC01000001">
    <property type="protein sequence ID" value="TGB04379.1"/>
    <property type="molecule type" value="Genomic_DNA"/>
</dbReference>
<feature type="region of interest" description="Disordered" evidence="2">
    <location>
        <begin position="1"/>
        <end position="51"/>
    </location>
</feature>
<keyword evidence="1" id="KW-0749">Sporulation</keyword>
<accession>A0A4Z0H350</accession>
<dbReference type="GO" id="GO:0030435">
    <property type="term" value="P:sporulation resulting in formation of a cellular spore"/>
    <property type="evidence" value="ECO:0007669"/>
    <property type="project" value="UniProtKB-KW"/>
</dbReference>
<sequence>MTMGRRMGPKQQKAPHLPKSPQAGYGEGMDGSHKVKQANHSRDKQKSSHDM</sequence>
<name>A0A4Z0H350_9BACI</name>
<dbReference type="Proteomes" id="UP000297982">
    <property type="component" value="Unassembled WGS sequence"/>
</dbReference>
<evidence type="ECO:0000256" key="2">
    <source>
        <dbReference type="SAM" id="MobiDB-lite"/>
    </source>
</evidence>
<dbReference type="AlphaFoldDB" id="A0A4Z0H350"/>
<dbReference type="STRING" id="192814.GCA_900166575_01424"/>
<proteinExistence type="predicted"/>
<feature type="compositionally biased region" description="Basic and acidic residues" evidence="2">
    <location>
        <begin position="40"/>
        <end position="51"/>
    </location>
</feature>
<dbReference type="InterPro" id="IPR012614">
    <property type="entry name" value="SASP_SspP"/>
</dbReference>
<evidence type="ECO:0000313" key="4">
    <source>
        <dbReference type="Proteomes" id="UP000297982"/>
    </source>
</evidence>
<protein>
    <submittedName>
        <fullName evidence="3">Small acid-soluble spore protein P</fullName>
    </submittedName>
</protein>
<evidence type="ECO:0000313" key="3">
    <source>
        <dbReference type="EMBL" id="TGB04379.1"/>
    </source>
</evidence>
<organism evidence="3 4">
    <name type="scientific">Halobacillus salinus</name>
    <dbReference type="NCBI Taxonomy" id="192814"/>
    <lineage>
        <taxon>Bacteria</taxon>
        <taxon>Bacillati</taxon>
        <taxon>Bacillota</taxon>
        <taxon>Bacilli</taxon>
        <taxon>Bacillales</taxon>
        <taxon>Bacillaceae</taxon>
        <taxon>Halobacillus</taxon>
    </lineage>
</organism>
<gene>
    <name evidence="3" type="ORF">E4663_05125</name>
</gene>
<dbReference type="Pfam" id="PF08179">
    <property type="entry name" value="SspP"/>
    <property type="match status" value="1"/>
</dbReference>
<keyword evidence="4" id="KW-1185">Reference proteome</keyword>